<sequence>MFPIEDGATIWARQTIQSDIFTNKPDKWFKIWFYLVNRMHFSDNEKLQRGQRFLKYEWISEVTKATKNQIDMFMRWAKKNQMLTTQKTTRGMVVTILNYNYYQTLDNYKTETETDLKTKQKRNRNDTILKNGKYVKNEKNKTLYGDFILLTEEEYQKLLKDFGQSNLKMMIEKLDNYLGADKKRIKKYTSHNHVLRGWVAERLELNKKTIQRDFGTCPKCARSNIDLPVNIQGIHYCLDCGRTLKT</sequence>
<organism evidence="1">
    <name type="scientific">viral metagenome</name>
    <dbReference type="NCBI Taxonomy" id="1070528"/>
    <lineage>
        <taxon>unclassified sequences</taxon>
        <taxon>metagenomes</taxon>
        <taxon>organismal metagenomes</taxon>
    </lineage>
</organism>
<gene>
    <name evidence="1" type="ORF">MM415B07548_0008</name>
</gene>
<dbReference type="AlphaFoldDB" id="A0A6M3LQ02"/>
<protein>
    <submittedName>
        <fullName evidence="1">Uncharacterized protein</fullName>
    </submittedName>
</protein>
<accession>A0A6M3LQ02</accession>
<name>A0A6M3LQ02_9ZZZZ</name>
<dbReference type="EMBL" id="MT143427">
    <property type="protein sequence ID" value="QJA96723.1"/>
    <property type="molecule type" value="Genomic_DNA"/>
</dbReference>
<evidence type="ECO:0000313" key="1">
    <source>
        <dbReference type="EMBL" id="QJA96723.1"/>
    </source>
</evidence>
<reference evidence="1" key="1">
    <citation type="submission" date="2020-03" db="EMBL/GenBank/DDBJ databases">
        <title>The deep terrestrial virosphere.</title>
        <authorList>
            <person name="Holmfeldt K."/>
            <person name="Nilsson E."/>
            <person name="Simone D."/>
            <person name="Lopez-Fernandez M."/>
            <person name="Wu X."/>
            <person name="de Brujin I."/>
            <person name="Lundin D."/>
            <person name="Andersson A."/>
            <person name="Bertilsson S."/>
            <person name="Dopson M."/>
        </authorList>
    </citation>
    <scope>NUCLEOTIDE SEQUENCE</scope>
    <source>
        <strain evidence="1">MM415B07548</strain>
    </source>
</reference>
<proteinExistence type="predicted"/>